<dbReference type="AlphaFoldDB" id="A0A381SUP8"/>
<dbReference type="EMBL" id="UINC01003296">
    <property type="protein sequence ID" value="SVA05073.1"/>
    <property type="molecule type" value="Genomic_DNA"/>
</dbReference>
<evidence type="ECO:0000259" key="1">
    <source>
        <dbReference type="PROSITE" id="PS51087"/>
    </source>
</evidence>
<accession>A0A381SUP8</accession>
<organism evidence="2">
    <name type="scientific">marine metagenome</name>
    <dbReference type="NCBI Taxonomy" id="408172"/>
    <lineage>
        <taxon>unclassified sequences</taxon>
        <taxon>metagenomes</taxon>
        <taxon>ecological metagenomes</taxon>
    </lineage>
</organism>
<dbReference type="InterPro" id="IPR007474">
    <property type="entry name" value="ApaG_domain"/>
</dbReference>
<feature type="domain" description="ApaG" evidence="1">
    <location>
        <begin position="1"/>
        <end position="25"/>
    </location>
</feature>
<name>A0A381SUP8_9ZZZZ</name>
<reference evidence="2" key="1">
    <citation type="submission" date="2018-05" db="EMBL/GenBank/DDBJ databases">
        <authorList>
            <person name="Lanie J.A."/>
            <person name="Ng W.-L."/>
            <person name="Kazmierczak K.M."/>
            <person name="Andrzejewski T.M."/>
            <person name="Davidsen T.M."/>
            <person name="Wayne K.J."/>
            <person name="Tettelin H."/>
            <person name="Glass J.I."/>
            <person name="Rusch D."/>
            <person name="Podicherti R."/>
            <person name="Tsui H.-C.T."/>
            <person name="Winkler M.E."/>
        </authorList>
    </citation>
    <scope>NUCLEOTIDE SEQUENCE</scope>
</reference>
<dbReference type="PROSITE" id="PS51087">
    <property type="entry name" value="APAG"/>
    <property type="match status" value="1"/>
</dbReference>
<gene>
    <name evidence="2" type="ORF">METZ01_LOCUS57927</name>
</gene>
<protein>
    <recommendedName>
        <fullName evidence="1">ApaG domain-containing protein</fullName>
    </recommendedName>
</protein>
<evidence type="ECO:0000313" key="2">
    <source>
        <dbReference type="EMBL" id="SVA05073.1"/>
    </source>
</evidence>
<sequence length="25" mass="2937">MINDDGKRFDAEIPEFVLSEPYTLH</sequence>
<proteinExistence type="predicted"/>